<dbReference type="Pfam" id="PF01479">
    <property type="entry name" value="S4"/>
    <property type="match status" value="1"/>
</dbReference>
<dbReference type="FunFam" id="3.10.290.10:FF:000001">
    <property type="entry name" value="30S ribosomal protein S4"/>
    <property type="match status" value="1"/>
</dbReference>
<dbReference type="Proteomes" id="UP000177610">
    <property type="component" value="Unassembled WGS sequence"/>
</dbReference>
<evidence type="ECO:0000256" key="6">
    <source>
        <dbReference type="ARBA" id="ARBA00035254"/>
    </source>
</evidence>
<dbReference type="CDD" id="cd00165">
    <property type="entry name" value="S4"/>
    <property type="match status" value="1"/>
</dbReference>
<dbReference type="AlphaFoldDB" id="A0A1F5N7P9"/>
<dbReference type="InterPro" id="IPR036986">
    <property type="entry name" value="S4_RNA-bd_sf"/>
</dbReference>
<dbReference type="GO" id="GO:0042274">
    <property type="term" value="P:ribosomal small subunit biogenesis"/>
    <property type="evidence" value="ECO:0007669"/>
    <property type="project" value="TreeGrafter"/>
</dbReference>
<dbReference type="GO" id="GO:0006412">
    <property type="term" value="P:translation"/>
    <property type="evidence" value="ECO:0007669"/>
    <property type="project" value="UniProtKB-UniRule"/>
</dbReference>
<keyword evidence="5 7" id="KW-0687">Ribonucleoprotein</keyword>
<evidence type="ECO:0000256" key="2">
    <source>
        <dbReference type="ARBA" id="ARBA00022730"/>
    </source>
</evidence>
<dbReference type="InterPro" id="IPR005709">
    <property type="entry name" value="Ribosomal_uS4_bac-type"/>
</dbReference>
<keyword evidence="3 7" id="KW-0694">RNA-binding</keyword>
<dbReference type="PANTHER" id="PTHR11831:SF4">
    <property type="entry name" value="SMALL RIBOSOMAL SUBUNIT PROTEIN US4M"/>
    <property type="match status" value="1"/>
</dbReference>
<dbReference type="Gene3D" id="1.10.1050.10">
    <property type="entry name" value="Ribosomal Protein S4 Delta 41, Chain A, domain 1"/>
    <property type="match status" value="1"/>
</dbReference>
<name>A0A1F5N7P9_9BACT</name>
<accession>A0A1F5N7P9</accession>
<dbReference type="PROSITE" id="PS00632">
    <property type="entry name" value="RIBOSOMAL_S4"/>
    <property type="match status" value="1"/>
</dbReference>
<evidence type="ECO:0000256" key="1">
    <source>
        <dbReference type="ARBA" id="ARBA00007465"/>
    </source>
</evidence>
<dbReference type="NCBIfam" id="TIGR01017">
    <property type="entry name" value="rpsD_bact"/>
    <property type="match status" value="1"/>
</dbReference>
<comment type="similarity">
    <text evidence="1 7 8">Belongs to the universal ribosomal protein uS4 family.</text>
</comment>
<dbReference type="InterPro" id="IPR018079">
    <property type="entry name" value="Ribosomal_uS4_CS"/>
</dbReference>
<evidence type="ECO:0000256" key="4">
    <source>
        <dbReference type="ARBA" id="ARBA00022980"/>
    </source>
</evidence>
<dbReference type="InterPro" id="IPR002942">
    <property type="entry name" value="S4_RNA-bd"/>
</dbReference>
<evidence type="ECO:0000256" key="5">
    <source>
        <dbReference type="ARBA" id="ARBA00023274"/>
    </source>
</evidence>
<evidence type="ECO:0000256" key="3">
    <source>
        <dbReference type="ARBA" id="ARBA00022884"/>
    </source>
</evidence>
<dbReference type="InterPro" id="IPR001912">
    <property type="entry name" value="Ribosomal_uS4_N"/>
</dbReference>
<evidence type="ECO:0000313" key="11">
    <source>
        <dbReference type="EMBL" id="OGE73634.1"/>
    </source>
</evidence>
<dbReference type="GO" id="GO:0015935">
    <property type="term" value="C:small ribosomal subunit"/>
    <property type="evidence" value="ECO:0007669"/>
    <property type="project" value="InterPro"/>
</dbReference>
<feature type="domain" description="RNA-binding S4" evidence="9">
    <location>
        <begin position="92"/>
        <end position="162"/>
    </location>
</feature>
<dbReference type="Gene3D" id="3.10.290.10">
    <property type="entry name" value="RNA-binding S4 domain"/>
    <property type="match status" value="1"/>
</dbReference>
<protein>
    <recommendedName>
        <fullName evidence="6 7">Small ribosomal subunit protein uS4</fullName>
    </recommendedName>
</protein>
<evidence type="ECO:0000259" key="10">
    <source>
        <dbReference type="SMART" id="SM01390"/>
    </source>
</evidence>
<evidence type="ECO:0000259" key="9">
    <source>
        <dbReference type="SMART" id="SM00363"/>
    </source>
</evidence>
<comment type="function">
    <text evidence="7">With S5 and S12 plays an important role in translational accuracy.</text>
</comment>
<dbReference type="Pfam" id="PF00163">
    <property type="entry name" value="Ribosomal_S4"/>
    <property type="match status" value="1"/>
</dbReference>
<comment type="caution">
    <text evidence="11">The sequence shown here is derived from an EMBL/GenBank/DDBJ whole genome shotgun (WGS) entry which is preliminary data.</text>
</comment>
<keyword evidence="4 7" id="KW-0689">Ribosomal protein</keyword>
<comment type="function">
    <text evidence="7">One of the primary rRNA binding proteins, it binds directly to 16S rRNA where it nucleates assembly of the body of the 30S subunit.</text>
</comment>
<evidence type="ECO:0000313" key="12">
    <source>
        <dbReference type="Proteomes" id="UP000177610"/>
    </source>
</evidence>
<comment type="subunit">
    <text evidence="7">Part of the 30S ribosomal subunit. Contacts protein S5. The interaction surface between S4 and S5 is involved in control of translational fidelity.</text>
</comment>
<dbReference type="NCBIfam" id="NF003717">
    <property type="entry name" value="PRK05327.1"/>
    <property type="match status" value="1"/>
</dbReference>
<dbReference type="SMART" id="SM01390">
    <property type="entry name" value="Ribosomal_S4"/>
    <property type="match status" value="1"/>
</dbReference>
<dbReference type="SMART" id="SM00363">
    <property type="entry name" value="S4"/>
    <property type="match status" value="1"/>
</dbReference>
<dbReference type="EMBL" id="MFEH01000005">
    <property type="protein sequence ID" value="OGE73634.1"/>
    <property type="molecule type" value="Genomic_DNA"/>
</dbReference>
<feature type="domain" description="Small ribosomal subunit protein uS4 N-terminal" evidence="10">
    <location>
        <begin position="3"/>
        <end position="91"/>
    </location>
</feature>
<dbReference type="HAMAP" id="MF_01306_B">
    <property type="entry name" value="Ribosomal_uS4_B"/>
    <property type="match status" value="1"/>
</dbReference>
<keyword evidence="2 7" id="KW-0699">rRNA-binding</keyword>
<evidence type="ECO:0000256" key="7">
    <source>
        <dbReference type="HAMAP-Rule" id="MF_01306"/>
    </source>
</evidence>
<gene>
    <name evidence="7" type="primary">rpsD</name>
    <name evidence="11" type="ORF">A2717_03290</name>
</gene>
<dbReference type="GO" id="GO:0019843">
    <property type="term" value="F:rRNA binding"/>
    <property type="evidence" value="ECO:0007669"/>
    <property type="project" value="UniProtKB-UniRule"/>
</dbReference>
<proteinExistence type="inferred from homology"/>
<dbReference type="PANTHER" id="PTHR11831">
    <property type="entry name" value="30S 40S RIBOSOMAL PROTEIN"/>
    <property type="match status" value="1"/>
</dbReference>
<sequence>MARHTGPKIKQSRKFGIALTKKAEKYLAKRNYRPGQHGQNPQRVSEFGMQLREKQKAKIIYGVMEKQFRRYYETATKKVGVTGDALLQMLEFRLDNIVFRMGFAQTRPQARQIVSHGFFEVNGKRVNIPSYQVRVGDEIKILEGKKNSSYIKTMAQGLANYKTVEWLSLEPKNLSGKVLSKPSKDQLDSSLNTQLIVEYYSR</sequence>
<dbReference type="PROSITE" id="PS50889">
    <property type="entry name" value="S4"/>
    <property type="match status" value="1"/>
</dbReference>
<dbReference type="GO" id="GO:0003735">
    <property type="term" value="F:structural constituent of ribosome"/>
    <property type="evidence" value="ECO:0007669"/>
    <property type="project" value="InterPro"/>
</dbReference>
<evidence type="ECO:0000256" key="8">
    <source>
        <dbReference type="RuleBase" id="RU003699"/>
    </source>
</evidence>
<reference evidence="11 12" key="1">
    <citation type="journal article" date="2016" name="Nat. Commun.">
        <title>Thousands of microbial genomes shed light on interconnected biogeochemical processes in an aquifer system.</title>
        <authorList>
            <person name="Anantharaman K."/>
            <person name="Brown C.T."/>
            <person name="Hug L.A."/>
            <person name="Sharon I."/>
            <person name="Castelle C.J."/>
            <person name="Probst A.J."/>
            <person name="Thomas B.C."/>
            <person name="Singh A."/>
            <person name="Wilkins M.J."/>
            <person name="Karaoz U."/>
            <person name="Brodie E.L."/>
            <person name="Williams K.H."/>
            <person name="Hubbard S.S."/>
            <person name="Banfield J.F."/>
        </authorList>
    </citation>
    <scope>NUCLEOTIDE SEQUENCE [LARGE SCALE GENOMIC DNA]</scope>
</reference>
<dbReference type="SUPFAM" id="SSF55174">
    <property type="entry name" value="Alpha-L RNA-binding motif"/>
    <property type="match status" value="1"/>
</dbReference>
<organism evidence="11 12">
    <name type="scientific">Candidatus Doudnabacteria bacterium RIFCSPHIGHO2_01_FULL_41_86</name>
    <dbReference type="NCBI Taxonomy" id="1817821"/>
    <lineage>
        <taxon>Bacteria</taxon>
        <taxon>Candidatus Doudnaibacteriota</taxon>
    </lineage>
</organism>
<dbReference type="STRING" id="1817821.A2717_03290"/>
<dbReference type="InterPro" id="IPR022801">
    <property type="entry name" value="Ribosomal_uS4"/>
</dbReference>